<dbReference type="KEGG" id="ssal:SPISAL_04290"/>
<dbReference type="EMBL" id="CP005963">
    <property type="protein sequence ID" value="AGM40952.1"/>
    <property type="molecule type" value="Genomic_DNA"/>
</dbReference>
<evidence type="ECO:0000313" key="3">
    <source>
        <dbReference type="Proteomes" id="UP000017881"/>
    </source>
</evidence>
<feature type="chain" id="PRO_5004371985" evidence="1">
    <location>
        <begin position="29"/>
        <end position="191"/>
    </location>
</feature>
<keyword evidence="1" id="KW-0732">Signal</keyword>
<accession>R4VKB0</accession>
<dbReference type="RefSeq" id="WP_016353259.1">
    <property type="nucleotide sequence ID" value="NC_021291.1"/>
</dbReference>
<organism evidence="2 3">
    <name type="scientific">Spiribacter salinus M19-40</name>
    <dbReference type="NCBI Taxonomy" id="1260251"/>
    <lineage>
        <taxon>Bacteria</taxon>
        <taxon>Pseudomonadati</taxon>
        <taxon>Pseudomonadota</taxon>
        <taxon>Gammaproteobacteria</taxon>
        <taxon>Chromatiales</taxon>
        <taxon>Ectothiorhodospiraceae</taxon>
        <taxon>Spiribacter</taxon>
    </lineage>
</organism>
<dbReference type="Proteomes" id="UP000017881">
    <property type="component" value="Chromosome"/>
</dbReference>
<dbReference type="Gene3D" id="2.40.160.170">
    <property type="match status" value="1"/>
</dbReference>
<name>R4VKB0_9GAMM</name>
<reference evidence="2 3" key="1">
    <citation type="journal article" date="2013" name="Genome Announc.">
        <title>Draft Genome of Spiribacter salinus M19-40, an Abundant Gammaproteobacterium in Aquatic Hypersaline Environments.</title>
        <authorList>
            <person name="Leon M.J."/>
            <person name="Ghai R."/>
            <person name="Fernandez A.B."/>
            <person name="Sanchez-Porro C."/>
            <person name="Rodriguez-Valera F."/>
            <person name="Ventosa A."/>
        </authorList>
    </citation>
    <scope>NUCLEOTIDE SEQUENCE [LARGE SCALE GENOMIC DNA]</scope>
    <source>
        <strain evidence="2">M19-40</strain>
    </source>
</reference>
<feature type="signal peptide" evidence="1">
    <location>
        <begin position="1"/>
        <end position="28"/>
    </location>
</feature>
<dbReference type="HOGENOM" id="CLU_1420670_0_0_6"/>
<dbReference type="OrthoDB" id="5796505at2"/>
<evidence type="ECO:0000313" key="2">
    <source>
        <dbReference type="EMBL" id="AGM40952.1"/>
    </source>
</evidence>
<keyword evidence="3" id="KW-1185">Reference proteome</keyword>
<gene>
    <name evidence="2" type="ORF">SPISAL_04290</name>
</gene>
<protein>
    <submittedName>
        <fullName evidence="2">Outer membrane protein domain-containing protein</fullName>
    </submittedName>
</protein>
<dbReference type="AlphaFoldDB" id="R4VKB0"/>
<proteinExistence type="predicted"/>
<sequence>MFIVNGQRSRIMVAIGLFSLLAPCVAFAQPADWSSRVSPGLELTSHLNDRLDIRFGVNDEHHVINTHGLTLDGSEQTPVLSAMVDWSVHDGGFRMTGGAVYGEELFSESSVPVPEISTDDMQTYVGVGYDNDFGTNGRLGLSLDMGLTFDSVSGSSMDALDDDDLEDAELGSRFESFRYTPSFSAGVEYRF</sequence>
<evidence type="ECO:0000256" key="1">
    <source>
        <dbReference type="SAM" id="SignalP"/>
    </source>
</evidence>